<gene>
    <name evidence="4" type="ORF">FGL85_05590</name>
    <name evidence="3" type="ORF">P1N92_01590</name>
</gene>
<organism evidence="4 5">
    <name type="scientific">Leuconostoc pseudomesenteroides</name>
    <dbReference type="NCBI Taxonomy" id="33968"/>
    <lineage>
        <taxon>Bacteria</taxon>
        <taxon>Bacillati</taxon>
        <taxon>Bacillota</taxon>
        <taxon>Bacilli</taxon>
        <taxon>Lactobacillales</taxon>
        <taxon>Lactobacillaceae</taxon>
        <taxon>Leuconostoc</taxon>
    </lineage>
</organism>
<feature type="chain" id="PRO_5038465496" evidence="1">
    <location>
        <begin position="21"/>
        <end position="304"/>
    </location>
</feature>
<keyword evidence="6" id="KW-1185">Reference proteome</keyword>
<evidence type="ECO:0000256" key="1">
    <source>
        <dbReference type="SAM" id="SignalP"/>
    </source>
</evidence>
<dbReference type="AlphaFoldDB" id="A0A5B8T4H1"/>
<evidence type="ECO:0000313" key="4">
    <source>
        <dbReference type="EMBL" id="QEA42000.1"/>
    </source>
</evidence>
<evidence type="ECO:0000313" key="5">
    <source>
        <dbReference type="Proteomes" id="UP000321296"/>
    </source>
</evidence>
<dbReference type="InterPro" id="IPR022742">
    <property type="entry name" value="Hydrolase_4"/>
</dbReference>
<feature type="domain" description="Serine aminopeptidase S33" evidence="2">
    <location>
        <begin position="82"/>
        <end position="189"/>
    </location>
</feature>
<dbReference type="PANTHER" id="PTHR43358:SF4">
    <property type="entry name" value="ALPHA_BETA HYDROLASE FOLD-1 DOMAIN-CONTAINING PROTEIN"/>
    <property type="match status" value="1"/>
</dbReference>
<dbReference type="Proteomes" id="UP001529201">
    <property type="component" value="Unassembled WGS sequence"/>
</dbReference>
<dbReference type="EMBL" id="CP042383">
    <property type="protein sequence ID" value="QEA42000.1"/>
    <property type="molecule type" value="Genomic_DNA"/>
</dbReference>
<evidence type="ECO:0000313" key="6">
    <source>
        <dbReference type="Proteomes" id="UP001529201"/>
    </source>
</evidence>
<dbReference type="PANTHER" id="PTHR43358">
    <property type="entry name" value="ALPHA/BETA-HYDROLASE"/>
    <property type="match status" value="1"/>
</dbReference>
<reference evidence="4 5" key="1">
    <citation type="submission" date="2019-06" db="EMBL/GenBank/DDBJ databases">
        <title>Genome analyses of bacteria isolated from kimchi.</title>
        <authorList>
            <person name="Lee S."/>
            <person name="Ahn S."/>
            <person name="Roh S."/>
        </authorList>
    </citation>
    <scope>NUCLEOTIDE SEQUENCE [LARGE SCALE GENOMIC DNA]</scope>
    <source>
        <strain evidence="4 5">CBA3630</strain>
    </source>
</reference>
<accession>A0A5B8T4H1</accession>
<evidence type="ECO:0000313" key="3">
    <source>
        <dbReference type="EMBL" id="MDG9732810.1"/>
    </source>
</evidence>
<dbReference type="Gene3D" id="3.40.50.1820">
    <property type="entry name" value="alpha/beta hydrolase"/>
    <property type="match status" value="1"/>
</dbReference>
<feature type="signal peptide" evidence="1">
    <location>
        <begin position="1"/>
        <end position="20"/>
    </location>
</feature>
<dbReference type="GeneID" id="64344327"/>
<dbReference type="InterPro" id="IPR052920">
    <property type="entry name" value="DNA-binding_regulatory"/>
</dbReference>
<keyword evidence="1" id="KW-0732">Signal</keyword>
<evidence type="ECO:0000259" key="2">
    <source>
        <dbReference type="Pfam" id="PF12146"/>
    </source>
</evidence>
<dbReference type="EMBL" id="JARGDN010000002">
    <property type="protein sequence ID" value="MDG9732810.1"/>
    <property type="molecule type" value="Genomic_DNA"/>
</dbReference>
<protein>
    <submittedName>
        <fullName evidence="4">Alpha/beta hydrolase</fullName>
    </submittedName>
</protein>
<proteinExistence type="predicted"/>
<dbReference type="InterPro" id="IPR029058">
    <property type="entry name" value="AB_hydrolase_fold"/>
</dbReference>
<dbReference type="KEGG" id="lpse:FGL85_05590"/>
<keyword evidence="4" id="KW-0378">Hydrolase</keyword>
<reference evidence="3 6" key="2">
    <citation type="submission" date="2023-02" db="EMBL/GenBank/DDBJ databases">
        <title>Antimicrobial susceptibility testing and tentative epidemiological cut-off values for Lactobacillaceae family species intended for ingestion.</title>
        <authorList>
            <person name="Noehr-Meldgaard K."/>
            <person name="Struve C."/>
            <person name="Ingmer H."/>
            <person name="Koza A."/>
            <person name="Al-Nakeeb K."/>
            <person name="Agersoe Y."/>
        </authorList>
    </citation>
    <scope>NUCLEOTIDE SEQUENCE [LARGE SCALE GENOMIC DNA]</scope>
    <source>
        <strain evidence="3 6">DSM 20193</strain>
    </source>
</reference>
<dbReference type="RefSeq" id="WP_010281413.1">
    <property type="nucleotide sequence ID" value="NZ_CP042383.1"/>
</dbReference>
<dbReference type="SUPFAM" id="SSF53474">
    <property type="entry name" value="alpha/beta-Hydrolases"/>
    <property type="match status" value="1"/>
</dbReference>
<dbReference type="Pfam" id="PF12146">
    <property type="entry name" value="Hydrolase_4"/>
    <property type="match status" value="1"/>
</dbReference>
<dbReference type="Proteomes" id="UP000321296">
    <property type="component" value="Chromosome"/>
</dbReference>
<dbReference type="GO" id="GO:0016787">
    <property type="term" value="F:hydrolase activity"/>
    <property type="evidence" value="ECO:0007669"/>
    <property type="project" value="UniProtKB-KW"/>
</dbReference>
<sequence>MKKRTTTLLAASLALGGAILGTNQLFRMATVASEKTVVPDDVYPDNVLFANQERFNRLPRETWTITSFDGLKLKAWYVANQHSEKTVILSHGWRITKARMATYGDLFYSLGFNVLVPDNRAHGESGGKFIGFGYLDRFDYLQWIDMVCQKDKQQKIVLMGMSMGATTVLSVSGEKLPNNVKAVISDSAYTSAYDELRYQAGHMFHLPAFPFLNVLNWMSGWRAGFQYSQADARPLIGKSQLPTLFIHGLADDFVPTKMVYELIKLHHGEHDVWLPQGAGHVAAFEEYPQEYIERVAAFLKQHVL</sequence>
<name>A0A5B8T4H1_LEUPS</name>